<dbReference type="SUPFAM" id="SSF53098">
    <property type="entry name" value="Ribonuclease H-like"/>
    <property type="match status" value="1"/>
</dbReference>
<name>A0A8J2W3N8_9CRUS</name>
<dbReference type="EMBL" id="CAKKLH010000117">
    <property type="protein sequence ID" value="CAH0103870.1"/>
    <property type="molecule type" value="Genomic_DNA"/>
</dbReference>
<evidence type="ECO:0008006" key="3">
    <source>
        <dbReference type="Google" id="ProtNLM"/>
    </source>
</evidence>
<protein>
    <recommendedName>
        <fullName evidence="3">DUF4371 domain-containing protein</fullName>
    </recommendedName>
</protein>
<dbReference type="OrthoDB" id="6361890at2759"/>
<sequence length="353" mass="40417">MAVVLSFWDGKLNSEMLKMKRVKDATAEGLFTALIAELAKSKIPESRMVGFSADTCNTMFGERNSVSQKLRAQIPHLLTVKCSCHSCHLCSSKAFAMLPALIEEFLRLLSAFFTSSYKNKDEFAEFQEFCETAAHSILKPGLTRWLTLQPCAARVLEQYNPLLLFFTSLVSEKPNDSNMKMLSLLKDPFTKCYLEFLVYALEKFNKFNATFQNNQPLLHELQDYVNHLILDLSRSFMDGAYVDSFKSSPLKIDPKKDERFLPLRSIHVGIKASQAITDCQQPRAISDPAEKQYFTLYFPKEKEEAEKKAKKFALDYVKNNLIPVPDKNSLPTDPIRKNYDSVFQSAFNQEFER</sequence>
<dbReference type="PANTHER" id="PTHR37162">
    <property type="entry name" value="HAT FAMILY DIMERISATION DOMAINCONTAINING PROTEIN-RELATED"/>
    <property type="match status" value="1"/>
</dbReference>
<dbReference type="InterPro" id="IPR012337">
    <property type="entry name" value="RNaseH-like_sf"/>
</dbReference>
<proteinExistence type="predicted"/>
<gene>
    <name evidence="1" type="ORF">DGAL_LOCUS6547</name>
</gene>
<organism evidence="1 2">
    <name type="scientific">Daphnia galeata</name>
    <dbReference type="NCBI Taxonomy" id="27404"/>
    <lineage>
        <taxon>Eukaryota</taxon>
        <taxon>Metazoa</taxon>
        <taxon>Ecdysozoa</taxon>
        <taxon>Arthropoda</taxon>
        <taxon>Crustacea</taxon>
        <taxon>Branchiopoda</taxon>
        <taxon>Diplostraca</taxon>
        <taxon>Cladocera</taxon>
        <taxon>Anomopoda</taxon>
        <taxon>Daphniidae</taxon>
        <taxon>Daphnia</taxon>
    </lineage>
</organism>
<dbReference type="AlphaFoldDB" id="A0A8J2W3N8"/>
<dbReference type="PANTHER" id="PTHR37162:SF1">
    <property type="entry name" value="BED-TYPE DOMAIN-CONTAINING PROTEIN"/>
    <property type="match status" value="1"/>
</dbReference>
<accession>A0A8J2W3N8</accession>
<evidence type="ECO:0000313" key="2">
    <source>
        <dbReference type="Proteomes" id="UP000789390"/>
    </source>
</evidence>
<reference evidence="1" key="1">
    <citation type="submission" date="2021-11" db="EMBL/GenBank/DDBJ databases">
        <authorList>
            <person name="Schell T."/>
        </authorList>
    </citation>
    <scope>NUCLEOTIDE SEQUENCE</scope>
    <source>
        <strain evidence="1">M5</strain>
    </source>
</reference>
<keyword evidence="2" id="KW-1185">Reference proteome</keyword>
<comment type="caution">
    <text evidence="1">The sequence shown here is derived from an EMBL/GenBank/DDBJ whole genome shotgun (WGS) entry which is preliminary data.</text>
</comment>
<evidence type="ECO:0000313" key="1">
    <source>
        <dbReference type="EMBL" id="CAH0103870.1"/>
    </source>
</evidence>
<dbReference type="Proteomes" id="UP000789390">
    <property type="component" value="Unassembled WGS sequence"/>
</dbReference>